<dbReference type="Proteomes" id="UP000283090">
    <property type="component" value="Unassembled WGS sequence"/>
</dbReference>
<dbReference type="GeneID" id="93583383"/>
<organism evidence="12 13">
    <name type="scientific">Arthrobotrys flagrans</name>
    <name type="common">Nematode-trapping fungus</name>
    <name type="synonym">Trichothecium flagrans</name>
    <dbReference type="NCBI Taxonomy" id="97331"/>
    <lineage>
        <taxon>Eukaryota</taxon>
        <taxon>Fungi</taxon>
        <taxon>Dikarya</taxon>
        <taxon>Ascomycota</taxon>
        <taxon>Pezizomycotina</taxon>
        <taxon>Orbiliomycetes</taxon>
        <taxon>Orbiliales</taxon>
        <taxon>Orbiliaceae</taxon>
        <taxon>Arthrobotrys</taxon>
    </lineage>
</organism>
<keyword evidence="13" id="KW-1185">Reference proteome</keyword>
<dbReference type="VEuPathDB" id="FungiDB:DFL_001072"/>
<dbReference type="InterPro" id="IPR019479">
    <property type="entry name" value="Peroxiredoxin_C"/>
</dbReference>
<dbReference type="PANTHER" id="PTHR10681:SF171">
    <property type="entry name" value="PEROXIREDOXIN 4"/>
    <property type="match status" value="1"/>
</dbReference>
<keyword evidence="5 9" id="KW-0560">Oxidoreductase</keyword>
<evidence type="ECO:0000256" key="8">
    <source>
        <dbReference type="ARBA" id="ARBA00049091"/>
    </source>
</evidence>
<comment type="similarity">
    <text evidence="1">Belongs to the peroxiredoxin family. AhpC/Prx1 subfamily.</text>
</comment>
<evidence type="ECO:0000256" key="5">
    <source>
        <dbReference type="ARBA" id="ARBA00023002"/>
    </source>
</evidence>
<dbReference type="InterPro" id="IPR036249">
    <property type="entry name" value="Thioredoxin-like_sf"/>
</dbReference>
<dbReference type="OrthoDB" id="185659at2759"/>
<keyword evidence="4 9" id="KW-0049">Antioxidant</keyword>
<dbReference type="EC" id="1.11.1.24" evidence="2"/>
<dbReference type="FunFam" id="3.40.30.10:FF:000003">
    <property type="entry name" value="Peroxiredoxin 1"/>
    <property type="match status" value="1"/>
</dbReference>
<evidence type="ECO:0000256" key="6">
    <source>
        <dbReference type="ARBA" id="ARBA00023157"/>
    </source>
</evidence>
<evidence type="ECO:0000256" key="9">
    <source>
        <dbReference type="PIRNR" id="PIRNR000239"/>
    </source>
</evidence>
<dbReference type="PANTHER" id="PTHR10681">
    <property type="entry name" value="THIOREDOXIN PEROXIDASE"/>
    <property type="match status" value="1"/>
</dbReference>
<dbReference type="InterPro" id="IPR000866">
    <property type="entry name" value="AhpC/TSA"/>
</dbReference>
<dbReference type="InterPro" id="IPR050217">
    <property type="entry name" value="Peroxiredoxin"/>
</dbReference>
<accession>A0A437AG37</accession>
<comment type="caution">
    <text evidence="12">The sequence shown here is derived from an EMBL/GenBank/DDBJ whole genome shotgun (WGS) entry which is preliminary data.</text>
</comment>
<dbReference type="GO" id="GO:0005829">
    <property type="term" value="C:cytosol"/>
    <property type="evidence" value="ECO:0007669"/>
    <property type="project" value="TreeGrafter"/>
</dbReference>
<dbReference type="SUPFAM" id="SSF52833">
    <property type="entry name" value="Thioredoxin-like"/>
    <property type="match status" value="1"/>
</dbReference>
<reference evidence="12 13" key="1">
    <citation type="submission" date="2019-01" db="EMBL/GenBank/DDBJ databases">
        <title>Intercellular communication is required for trap formation in the nematode-trapping fungus Duddingtonia flagrans.</title>
        <authorList>
            <person name="Youssar L."/>
            <person name="Wernet V."/>
            <person name="Hensel N."/>
            <person name="Hildebrandt H.-G."/>
            <person name="Fischer R."/>
        </authorList>
    </citation>
    <scope>NUCLEOTIDE SEQUENCE [LARGE SCALE GENOMIC DNA]</scope>
    <source>
        <strain evidence="12 13">CBS H-5679</strain>
    </source>
</reference>
<dbReference type="RefSeq" id="XP_067495638.1">
    <property type="nucleotide sequence ID" value="XM_067629637.1"/>
</dbReference>
<comment type="function">
    <text evidence="9">Thiol-specific peroxidase that catalyzes the reduction of hydrogen peroxide and organic hydroperoxides to water and alcohols, respectively.</text>
</comment>
<dbReference type="Pfam" id="PF10417">
    <property type="entry name" value="1-cysPrx_C"/>
    <property type="match status" value="1"/>
</dbReference>
<evidence type="ECO:0000313" key="12">
    <source>
        <dbReference type="EMBL" id="RVD90094.1"/>
    </source>
</evidence>
<evidence type="ECO:0000256" key="2">
    <source>
        <dbReference type="ARBA" id="ARBA00013017"/>
    </source>
</evidence>
<proteinExistence type="inferred from homology"/>
<evidence type="ECO:0000256" key="1">
    <source>
        <dbReference type="ARBA" id="ARBA00009796"/>
    </source>
</evidence>
<dbReference type="STRING" id="97331.A0A437AG37"/>
<evidence type="ECO:0000259" key="11">
    <source>
        <dbReference type="PROSITE" id="PS51352"/>
    </source>
</evidence>
<dbReference type="GO" id="GO:0045454">
    <property type="term" value="P:cell redox homeostasis"/>
    <property type="evidence" value="ECO:0007669"/>
    <property type="project" value="TreeGrafter"/>
</dbReference>
<evidence type="ECO:0000313" key="13">
    <source>
        <dbReference type="Proteomes" id="UP000283090"/>
    </source>
</evidence>
<dbReference type="Gene3D" id="3.40.30.10">
    <property type="entry name" value="Glutaredoxin"/>
    <property type="match status" value="1"/>
</dbReference>
<protein>
    <recommendedName>
        <fullName evidence="2">thioredoxin-dependent peroxiredoxin</fullName>
        <ecNumber evidence="2">1.11.1.24</ecNumber>
    </recommendedName>
</protein>
<dbReference type="GO" id="GO:0008379">
    <property type="term" value="F:thioredoxin peroxidase activity"/>
    <property type="evidence" value="ECO:0007669"/>
    <property type="project" value="TreeGrafter"/>
</dbReference>
<dbReference type="CDD" id="cd03015">
    <property type="entry name" value="PRX_Typ2cys"/>
    <property type="match status" value="1"/>
</dbReference>
<dbReference type="InterPro" id="IPR013766">
    <property type="entry name" value="Thioredoxin_domain"/>
</dbReference>
<evidence type="ECO:0000256" key="7">
    <source>
        <dbReference type="ARBA" id="ARBA00023284"/>
    </source>
</evidence>
<keyword evidence="7 9" id="KW-0676">Redox-active center</keyword>
<dbReference type="GO" id="GO:0034599">
    <property type="term" value="P:cellular response to oxidative stress"/>
    <property type="evidence" value="ECO:0007669"/>
    <property type="project" value="UniProtKB-ARBA"/>
</dbReference>
<dbReference type="InterPro" id="IPR024706">
    <property type="entry name" value="Peroxiredoxin_AhpC-typ"/>
</dbReference>
<evidence type="ECO:0000256" key="10">
    <source>
        <dbReference type="PIRSR" id="PIRSR000239-1"/>
    </source>
</evidence>
<name>A0A437AG37_ARTFL</name>
<feature type="domain" description="Thioredoxin" evidence="11">
    <location>
        <begin position="3"/>
        <end position="161"/>
    </location>
</feature>
<comment type="catalytic activity">
    <reaction evidence="8">
        <text>a hydroperoxide + [thioredoxin]-dithiol = an alcohol + [thioredoxin]-disulfide + H2O</text>
        <dbReference type="Rhea" id="RHEA:62620"/>
        <dbReference type="Rhea" id="RHEA-COMP:10698"/>
        <dbReference type="Rhea" id="RHEA-COMP:10700"/>
        <dbReference type="ChEBI" id="CHEBI:15377"/>
        <dbReference type="ChEBI" id="CHEBI:29950"/>
        <dbReference type="ChEBI" id="CHEBI:30879"/>
        <dbReference type="ChEBI" id="CHEBI:35924"/>
        <dbReference type="ChEBI" id="CHEBI:50058"/>
        <dbReference type="EC" id="1.11.1.24"/>
    </reaction>
</comment>
<dbReference type="Pfam" id="PF00578">
    <property type="entry name" value="AhpC-TSA"/>
    <property type="match status" value="1"/>
</dbReference>
<dbReference type="PROSITE" id="PS51352">
    <property type="entry name" value="THIOREDOXIN_2"/>
    <property type="match status" value="1"/>
</dbReference>
<keyword evidence="6" id="KW-1015">Disulfide bond</keyword>
<evidence type="ECO:0000256" key="3">
    <source>
        <dbReference type="ARBA" id="ARBA00022559"/>
    </source>
</evidence>
<dbReference type="EMBL" id="SAEB01000001">
    <property type="protein sequence ID" value="RVD90094.1"/>
    <property type="molecule type" value="Genomic_DNA"/>
</dbReference>
<dbReference type="GO" id="GO:0042744">
    <property type="term" value="P:hydrogen peroxide catabolic process"/>
    <property type="evidence" value="ECO:0007669"/>
    <property type="project" value="TreeGrafter"/>
</dbReference>
<keyword evidence="3 9" id="KW-0575">Peroxidase</keyword>
<sequence>MTARVQQPAPAFKGQAVVDGVIEEIDIDSYKGKWLILGFIPMAWTFVCPTEIVAFSDAVQQFTERNASVVFASVDSEYSLLAWANASRKDGGLGGCQFPLLSDKNHNVSKAYGVLLEEEGIALRGLFIIDPKGIVRQITINDLPVGRSVDETLRLIDAFQFTEKYGEVCPANWTKGAPTIQTNNSKTYFNQMYGGH</sequence>
<dbReference type="PIRSF" id="PIRSF000239">
    <property type="entry name" value="AHPC"/>
    <property type="match status" value="1"/>
</dbReference>
<dbReference type="AlphaFoldDB" id="A0A437AG37"/>
<gene>
    <name evidence="12" type="ORF">DFL_001072</name>
</gene>
<feature type="active site" description="Cysteine sulfenic acid (-SOH) intermediate; for peroxidase activity" evidence="10">
    <location>
        <position position="48"/>
    </location>
</feature>
<evidence type="ECO:0000256" key="4">
    <source>
        <dbReference type="ARBA" id="ARBA00022862"/>
    </source>
</evidence>